<keyword evidence="2" id="KW-1185">Reference proteome</keyword>
<organism evidence="1 2">
    <name type="scientific">Hygrophoropsis aurantiaca</name>
    <dbReference type="NCBI Taxonomy" id="72124"/>
    <lineage>
        <taxon>Eukaryota</taxon>
        <taxon>Fungi</taxon>
        <taxon>Dikarya</taxon>
        <taxon>Basidiomycota</taxon>
        <taxon>Agaricomycotina</taxon>
        <taxon>Agaricomycetes</taxon>
        <taxon>Agaricomycetidae</taxon>
        <taxon>Boletales</taxon>
        <taxon>Coniophorineae</taxon>
        <taxon>Hygrophoropsidaceae</taxon>
        <taxon>Hygrophoropsis</taxon>
    </lineage>
</organism>
<dbReference type="Proteomes" id="UP000790377">
    <property type="component" value="Unassembled WGS sequence"/>
</dbReference>
<dbReference type="EMBL" id="MU268234">
    <property type="protein sequence ID" value="KAH7905255.1"/>
    <property type="molecule type" value="Genomic_DNA"/>
</dbReference>
<name>A0ACB7ZW45_9AGAM</name>
<evidence type="ECO:0000313" key="2">
    <source>
        <dbReference type="Proteomes" id="UP000790377"/>
    </source>
</evidence>
<protein>
    <submittedName>
        <fullName evidence="1">Uncharacterized protein</fullName>
    </submittedName>
</protein>
<accession>A0ACB7ZW45</accession>
<comment type="caution">
    <text evidence="1">The sequence shown here is derived from an EMBL/GenBank/DDBJ whole genome shotgun (WGS) entry which is preliminary data.</text>
</comment>
<sequence length="112" mass="12458">MSSPHTEHYFLCLLTLILAPFWSKQSCCRRPKTCSNTATPSQGSPLMNRSTNLRQTASNPLACSFLPNISLVDRWPYPVVGFHCTPRPSLHSLVNAENAHCGPLAEISHLQR</sequence>
<reference evidence="1" key="1">
    <citation type="journal article" date="2021" name="New Phytol.">
        <title>Evolutionary innovations through gain and loss of genes in the ectomycorrhizal Boletales.</title>
        <authorList>
            <person name="Wu G."/>
            <person name="Miyauchi S."/>
            <person name="Morin E."/>
            <person name="Kuo A."/>
            <person name="Drula E."/>
            <person name="Varga T."/>
            <person name="Kohler A."/>
            <person name="Feng B."/>
            <person name="Cao Y."/>
            <person name="Lipzen A."/>
            <person name="Daum C."/>
            <person name="Hundley H."/>
            <person name="Pangilinan J."/>
            <person name="Johnson J."/>
            <person name="Barry K."/>
            <person name="LaButti K."/>
            <person name="Ng V."/>
            <person name="Ahrendt S."/>
            <person name="Min B."/>
            <person name="Choi I.G."/>
            <person name="Park H."/>
            <person name="Plett J.M."/>
            <person name="Magnuson J."/>
            <person name="Spatafora J.W."/>
            <person name="Nagy L.G."/>
            <person name="Henrissat B."/>
            <person name="Grigoriev I.V."/>
            <person name="Yang Z.L."/>
            <person name="Xu J."/>
            <person name="Martin F.M."/>
        </authorList>
    </citation>
    <scope>NUCLEOTIDE SEQUENCE</scope>
    <source>
        <strain evidence="1">ATCC 28755</strain>
    </source>
</reference>
<proteinExistence type="predicted"/>
<gene>
    <name evidence="1" type="ORF">BJ138DRAFT_1165123</name>
</gene>
<evidence type="ECO:0000313" key="1">
    <source>
        <dbReference type="EMBL" id="KAH7905255.1"/>
    </source>
</evidence>